<dbReference type="InterPro" id="IPR005467">
    <property type="entry name" value="His_kinase_dom"/>
</dbReference>
<feature type="transmembrane region" description="Helical" evidence="6">
    <location>
        <begin position="205"/>
        <end position="221"/>
    </location>
</feature>
<evidence type="ECO:0000256" key="3">
    <source>
        <dbReference type="ARBA" id="ARBA00022553"/>
    </source>
</evidence>
<keyword evidence="4" id="KW-0418">Kinase</keyword>
<keyword evidence="6" id="KW-0472">Membrane</keyword>
<dbReference type="InterPro" id="IPR003594">
    <property type="entry name" value="HATPase_dom"/>
</dbReference>
<dbReference type="EC" id="2.7.13.3" evidence="2"/>
<evidence type="ECO:0000256" key="2">
    <source>
        <dbReference type="ARBA" id="ARBA00012438"/>
    </source>
</evidence>
<dbReference type="InterPro" id="IPR004358">
    <property type="entry name" value="Sig_transdc_His_kin-like_C"/>
</dbReference>
<protein>
    <recommendedName>
        <fullName evidence="2">histidine kinase</fullName>
        <ecNumber evidence="2">2.7.13.3</ecNumber>
    </recommendedName>
</protein>
<evidence type="ECO:0000256" key="1">
    <source>
        <dbReference type="ARBA" id="ARBA00000085"/>
    </source>
</evidence>
<evidence type="ECO:0000259" key="7">
    <source>
        <dbReference type="PROSITE" id="PS50109"/>
    </source>
</evidence>
<evidence type="ECO:0000256" key="4">
    <source>
        <dbReference type="ARBA" id="ARBA00022777"/>
    </source>
</evidence>
<dbReference type="SMART" id="SM00387">
    <property type="entry name" value="HATPase_c"/>
    <property type="match status" value="1"/>
</dbReference>
<dbReference type="GO" id="GO:0000155">
    <property type="term" value="F:phosphorelay sensor kinase activity"/>
    <property type="evidence" value="ECO:0007669"/>
    <property type="project" value="TreeGrafter"/>
</dbReference>
<dbReference type="Gene3D" id="3.30.565.10">
    <property type="entry name" value="Histidine kinase-like ATPase, C-terminal domain"/>
    <property type="match status" value="1"/>
</dbReference>
<dbReference type="PANTHER" id="PTHR43547">
    <property type="entry name" value="TWO-COMPONENT HISTIDINE KINASE"/>
    <property type="match status" value="1"/>
</dbReference>
<feature type="transmembrane region" description="Helical" evidence="6">
    <location>
        <begin position="133"/>
        <end position="154"/>
    </location>
</feature>
<dbReference type="AlphaFoldDB" id="A0A212IY20"/>
<feature type="domain" description="Histidine kinase" evidence="7">
    <location>
        <begin position="250"/>
        <end position="456"/>
    </location>
</feature>
<reference evidence="8" key="1">
    <citation type="submission" date="2016-04" db="EMBL/GenBank/DDBJ databases">
        <authorList>
            <person name="Evans L.H."/>
            <person name="Alamgir A."/>
            <person name="Owens N."/>
            <person name="Weber N.D."/>
            <person name="Virtaneva K."/>
            <person name="Barbian K."/>
            <person name="Babar A."/>
            <person name="Rosenke K."/>
        </authorList>
    </citation>
    <scope>NUCLEOTIDE SEQUENCE</scope>
    <source>
        <strain evidence="8">86</strain>
    </source>
</reference>
<evidence type="ECO:0000256" key="5">
    <source>
        <dbReference type="ARBA" id="ARBA00023012"/>
    </source>
</evidence>
<keyword evidence="5" id="KW-0902">Two-component regulatory system</keyword>
<evidence type="ECO:0000256" key="6">
    <source>
        <dbReference type="SAM" id="Phobius"/>
    </source>
</evidence>
<feature type="transmembrane region" description="Helical" evidence="6">
    <location>
        <begin position="103"/>
        <end position="121"/>
    </location>
</feature>
<keyword evidence="4" id="KW-0808">Transferase</keyword>
<gene>
    <name evidence="8" type="ORF">KL86CLO1_10206</name>
</gene>
<sequence length="464" mass="54102">MIFTALLWLLSLVIYLSDRRSKTNRWCAVSGLLFSLGPFKEYLFYDVAPRLMEQINAPYFELFAEGGYSIMTAILYDFVMPCLFIFALYFYEYHTVHPRRFRIFQTLALCLPLPLMLVFPPHMTRELQHTSLFFWYTMSAYNLTYGVLTTVFMIKAVVCEKWTAKRREKRRISLVVLPPVWFWLITIFVIHPLRLEAFFKAWQGNVYLMGTIVAFYIAAAFREGMMGLRLRGEPYKWDVSNQDIDKGARYTSHILKSEVTKIEWCMENLTTQLNGETPEEMEIIGRSVEHLKRFVQKTRLYSSDILLEREPCVMRELVESSIELCREYAGDEINFNVLCGDEVVLCDKGHIVEVLNNLIANATEAMNRSGTIAFTFEATTSRKYFVLHVQDSGCGIPRENLRQLFEPYFSTKTSNTHFGLGLAYCFNVMKRHNGYIDVQSKEGEGAVFSLYFPKQRRMRMGDLL</sequence>
<evidence type="ECO:0000313" key="8">
    <source>
        <dbReference type="EMBL" id="SBV92111.1"/>
    </source>
</evidence>
<dbReference type="SUPFAM" id="SSF55874">
    <property type="entry name" value="ATPase domain of HSP90 chaperone/DNA topoisomerase II/histidine kinase"/>
    <property type="match status" value="1"/>
</dbReference>
<keyword evidence="6" id="KW-1133">Transmembrane helix</keyword>
<dbReference type="InterPro" id="IPR036890">
    <property type="entry name" value="HATPase_C_sf"/>
</dbReference>
<keyword evidence="3" id="KW-0597">Phosphoprotein</keyword>
<feature type="transmembrane region" description="Helical" evidence="6">
    <location>
        <begin position="68"/>
        <end position="91"/>
    </location>
</feature>
<keyword evidence="6" id="KW-0812">Transmembrane</keyword>
<accession>A0A212IY20</accession>
<comment type="catalytic activity">
    <reaction evidence="1">
        <text>ATP + protein L-histidine = ADP + protein N-phospho-L-histidine.</text>
        <dbReference type="EC" id="2.7.13.3"/>
    </reaction>
</comment>
<dbReference type="EMBL" id="FLUN01000001">
    <property type="protein sequence ID" value="SBV92111.1"/>
    <property type="molecule type" value="Genomic_DNA"/>
</dbReference>
<dbReference type="PROSITE" id="PS50109">
    <property type="entry name" value="HIS_KIN"/>
    <property type="match status" value="1"/>
</dbReference>
<organism evidence="8">
    <name type="scientific">uncultured Eubacteriales bacterium</name>
    <dbReference type="NCBI Taxonomy" id="172733"/>
    <lineage>
        <taxon>Bacteria</taxon>
        <taxon>Bacillati</taxon>
        <taxon>Bacillota</taxon>
        <taxon>Clostridia</taxon>
        <taxon>Eubacteriales</taxon>
        <taxon>environmental samples</taxon>
    </lineage>
</organism>
<dbReference type="PANTHER" id="PTHR43547:SF2">
    <property type="entry name" value="HYBRID SIGNAL TRANSDUCTION HISTIDINE KINASE C"/>
    <property type="match status" value="1"/>
</dbReference>
<proteinExistence type="predicted"/>
<feature type="transmembrane region" description="Helical" evidence="6">
    <location>
        <begin position="174"/>
        <end position="193"/>
    </location>
</feature>
<dbReference type="PRINTS" id="PR00344">
    <property type="entry name" value="BCTRLSENSOR"/>
</dbReference>
<name>A0A212IY20_9FIRM</name>
<dbReference type="Pfam" id="PF02518">
    <property type="entry name" value="HATPase_c"/>
    <property type="match status" value="1"/>
</dbReference>